<evidence type="ECO:0000256" key="1">
    <source>
        <dbReference type="ARBA" id="ARBA00004196"/>
    </source>
</evidence>
<dbReference type="EMBL" id="CP005934">
    <property type="protein sequence ID" value="AGN26541.1"/>
    <property type="molecule type" value="Genomic_DNA"/>
</dbReference>
<dbReference type="AlphaFoldDB" id="R9TA60"/>
<organism evidence="4 5">
    <name type="scientific">Methanomassiliicoccus intestinalis (strain Issoire-Mx1)</name>
    <dbReference type="NCBI Taxonomy" id="1295009"/>
    <lineage>
        <taxon>Archaea</taxon>
        <taxon>Methanobacteriati</taxon>
        <taxon>Thermoplasmatota</taxon>
        <taxon>Thermoplasmata</taxon>
        <taxon>Methanomassiliicoccales</taxon>
        <taxon>Methanomassiliicoccaceae</taxon>
        <taxon>Methanomassiliicoccus</taxon>
    </lineage>
</organism>
<evidence type="ECO:0000256" key="2">
    <source>
        <dbReference type="SAM" id="Phobius"/>
    </source>
</evidence>
<protein>
    <recommendedName>
        <fullName evidence="3">GLUG domain-containing protein</fullName>
    </recommendedName>
</protein>
<gene>
    <name evidence="4" type="ORF">MMINT_12110</name>
</gene>
<keyword evidence="2" id="KW-0812">Transmembrane</keyword>
<dbReference type="InterPro" id="IPR042229">
    <property type="entry name" value="Listeria/Bacterioides_rpt_sf"/>
</dbReference>
<feature type="domain" description="GLUG" evidence="3">
    <location>
        <begin position="136"/>
        <end position="156"/>
    </location>
</feature>
<dbReference type="InterPro" id="IPR011493">
    <property type="entry name" value="GLUG"/>
</dbReference>
<feature type="domain" description="GLUG" evidence="3">
    <location>
        <begin position="403"/>
        <end position="428"/>
    </location>
</feature>
<feature type="transmembrane region" description="Helical" evidence="2">
    <location>
        <begin position="1060"/>
        <end position="1080"/>
    </location>
</feature>
<dbReference type="InterPro" id="IPR013378">
    <property type="entry name" value="InlB-like_B-rpt"/>
</dbReference>
<evidence type="ECO:0000259" key="3">
    <source>
        <dbReference type="Pfam" id="PF07581"/>
    </source>
</evidence>
<accession>R9TA60</accession>
<proteinExistence type="predicted"/>
<dbReference type="Pfam" id="PF09479">
    <property type="entry name" value="Flg_new"/>
    <property type="match status" value="3"/>
</dbReference>
<reference evidence="4 5" key="1">
    <citation type="journal article" date="2013" name="Genome Announc.">
        <title>Genome sequence of 'Candidatus Methanomassiliicoccus intestinalis' Issoire-Mx1, a third thermoplasmatales-related methanogenic archaeon from human feces.</title>
        <authorList>
            <person name="Borrel G."/>
            <person name="Harris H.M."/>
            <person name="Parisot N."/>
            <person name="Gaci N."/>
            <person name="Tottey W."/>
            <person name="Mihajlovski A."/>
            <person name="Deane J."/>
            <person name="Gribaldo S."/>
            <person name="Bardot O."/>
            <person name="Peyretaillade E."/>
            <person name="Peyret P."/>
            <person name="O'Toole P.W."/>
            <person name="Brugere J.F."/>
        </authorList>
    </citation>
    <scope>NUCLEOTIDE SEQUENCE [LARGE SCALE GENOMIC DNA]</scope>
    <source>
        <strain evidence="4 5">Issoire-Mx1</strain>
    </source>
</reference>
<dbReference type="STRING" id="1295009.MMINT_12110"/>
<keyword evidence="2" id="KW-0472">Membrane</keyword>
<dbReference type="Proteomes" id="UP000014070">
    <property type="component" value="Chromosome"/>
</dbReference>
<dbReference type="Pfam" id="PF07581">
    <property type="entry name" value="Glug"/>
    <property type="match status" value="2"/>
</dbReference>
<keyword evidence="2" id="KW-1133">Transmembrane helix</keyword>
<dbReference type="Gene3D" id="2.160.20.110">
    <property type="match status" value="2"/>
</dbReference>
<dbReference type="HOGENOM" id="CLU_285396_0_0_2"/>
<dbReference type="KEGG" id="mer:MMINT_12110"/>
<dbReference type="Gene3D" id="2.60.40.1120">
    <property type="entry name" value="Carboxypeptidase-like, regulatory domain"/>
    <property type="match status" value="1"/>
</dbReference>
<evidence type="ECO:0000313" key="5">
    <source>
        <dbReference type="Proteomes" id="UP000014070"/>
    </source>
</evidence>
<keyword evidence="5" id="KW-1185">Reference proteome</keyword>
<dbReference type="Gene3D" id="2.60.40.4270">
    <property type="entry name" value="Listeria-Bacteroides repeat domain"/>
    <property type="match status" value="3"/>
</dbReference>
<dbReference type="InParanoid" id="R9TA60"/>
<evidence type="ECO:0000313" key="4">
    <source>
        <dbReference type="EMBL" id="AGN26541.1"/>
    </source>
</evidence>
<comment type="subcellular location">
    <subcellularLocation>
        <location evidence="1">Cell envelope</location>
    </subcellularLocation>
</comment>
<sequence length="1085" mass="118207">MNNDENIPDMILGNWTDNVDDDWYTKHPDDTTFAISEPGELAYLAKLVNEGINFTGKTIKLDSDIDLSEHYWVPIGNHSHKFNGTFDGQNNQIKGMFISERDSEYVGLFGQIGSNCALNNITILGKIEITLKNDIRLGGICGYADGGSITNCHNSVNMSISSIDKIDNTNPSGNYIRIGGIIGSIENSTAITNCSNNGDIAVDSSTTELSDMHQLGGIVGEIHSTTGQNTAKVIDCYNDGNISNKISKDDAYCDIGGVCGWINNGLIINCYNSGLIKSISTSGTTKSYIGGLIGYTEGLDLVNSYSIGNITVESDINCNDLEMFVGGLIGYSRFWGNVFSSYNLGDIEVTSNARTDLNIYIGGIIGYFKASSISCCYNIGNISVETSFTTVPDINSDLYLESCSAIGGIVGFNYGGEIQNCYNSGKIVACTADHVDENISKPSIKLYLGGLIGYSMASGNLINSYNIGIINVFITKIIENIDESSLDIALGGITGKGNQYKISNCYNISVASSPSSIIKCGGILGYESNVGTLIDTYCSDGNLTSIGNKASDDRVTKLSNDGMRYLRLLNGSNNLNNGQESKPWSPDIFGVNDGYPVLADVPIQISPDGVQTNSEKVPKSVIYIVTNNEESQQENYLKHIALATGSKLNTSYQNVILDTFNVINPSYSWKEFDMKYPPKWINTSADNSKNSILLSASGTYCGVITYDVSEKSSTDANVQPISYHYTTLSRTVELKDGLVYDSNDGSGKTYSVLPDETGKVTVEDNMFHYDGHAFVEWKNTADESGKSYKTENELTINSGSIILYAQWEEAYTVTIYVSQENATIIITDEDGKEIKPEKDGTYMLPQGKYTYKVFKSGYITSTKEFTVGDLSDEKNKEITISVDLSSSSSGGTPVSYNVTYNANGGSGTLIDVNSPYHSGVTVLVLENNFTKDGCTFKNWNTKADGSGTSYSAGDRFSINSNISLYAQWEEVSTPPAVQKVTVTFYIGNEVYKVVEVNKDSSLKDKFPVNPESSDNDSNFKEWNTKEDASGTAFTADSIVNEDTSVYAVWEKSSSSSSHSWWWIIIIIIILIIIAAAYYYYKKNQN</sequence>
<name>R9TA60_METII</name>